<feature type="compositionally biased region" description="Basic residues" evidence="1">
    <location>
        <begin position="44"/>
        <end position="56"/>
    </location>
</feature>
<feature type="compositionally biased region" description="Basic and acidic residues" evidence="1">
    <location>
        <begin position="64"/>
        <end position="81"/>
    </location>
</feature>
<evidence type="ECO:0000313" key="3">
    <source>
        <dbReference type="Proteomes" id="UP001066276"/>
    </source>
</evidence>
<comment type="caution">
    <text evidence="2">The sequence shown here is derived from an EMBL/GenBank/DDBJ whole genome shotgun (WGS) entry which is preliminary data.</text>
</comment>
<evidence type="ECO:0000313" key="2">
    <source>
        <dbReference type="EMBL" id="KAJ1088481.1"/>
    </source>
</evidence>
<keyword evidence="3" id="KW-1185">Reference proteome</keyword>
<organism evidence="2 3">
    <name type="scientific">Pleurodeles waltl</name>
    <name type="common">Iberian ribbed newt</name>
    <dbReference type="NCBI Taxonomy" id="8319"/>
    <lineage>
        <taxon>Eukaryota</taxon>
        <taxon>Metazoa</taxon>
        <taxon>Chordata</taxon>
        <taxon>Craniata</taxon>
        <taxon>Vertebrata</taxon>
        <taxon>Euteleostomi</taxon>
        <taxon>Amphibia</taxon>
        <taxon>Batrachia</taxon>
        <taxon>Caudata</taxon>
        <taxon>Salamandroidea</taxon>
        <taxon>Salamandridae</taxon>
        <taxon>Pleurodelinae</taxon>
        <taxon>Pleurodeles</taxon>
    </lineage>
</organism>
<name>A0AAV7LA48_PLEWA</name>
<accession>A0AAV7LA48</accession>
<feature type="region of interest" description="Disordered" evidence="1">
    <location>
        <begin position="1"/>
        <end position="88"/>
    </location>
</feature>
<dbReference type="AlphaFoldDB" id="A0AAV7LA48"/>
<dbReference type="EMBL" id="JANPWB010000015">
    <property type="protein sequence ID" value="KAJ1088481.1"/>
    <property type="molecule type" value="Genomic_DNA"/>
</dbReference>
<feature type="compositionally biased region" description="Basic and acidic residues" evidence="1">
    <location>
        <begin position="10"/>
        <end position="26"/>
    </location>
</feature>
<proteinExistence type="predicted"/>
<evidence type="ECO:0000256" key="1">
    <source>
        <dbReference type="SAM" id="MobiDB-lite"/>
    </source>
</evidence>
<dbReference type="Proteomes" id="UP001066276">
    <property type="component" value="Chromosome 11"/>
</dbReference>
<sequence length="121" mass="13723">MILESATLPAKERAPKDIAAKPRGVDPLKVAHGRPERQCGRAGRPWRQRQRGRRRCQCTPTPGTREERGLGPEEGEVDSRDWGPGTTDAWAEAGLAQDFRQGGQLTRQEQWWTRAGVWWRP</sequence>
<protein>
    <submittedName>
        <fullName evidence="2">Uncharacterized protein</fullName>
    </submittedName>
</protein>
<gene>
    <name evidence="2" type="ORF">NDU88_001638</name>
</gene>
<reference evidence="2" key="1">
    <citation type="journal article" date="2022" name="bioRxiv">
        <title>Sequencing and chromosome-scale assembly of the giantPleurodeles waltlgenome.</title>
        <authorList>
            <person name="Brown T."/>
            <person name="Elewa A."/>
            <person name="Iarovenko S."/>
            <person name="Subramanian E."/>
            <person name="Araus A.J."/>
            <person name="Petzold A."/>
            <person name="Susuki M."/>
            <person name="Suzuki K.-i.T."/>
            <person name="Hayashi T."/>
            <person name="Toyoda A."/>
            <person name="Oliveira C."/>
            <person name="Osipova E."/>
            <person name="Leigh N.D."/>
            <person name="Simon A."/>
            <person name="Yun M.H."/>
        </authorList>
    </citation>
    <scope>NUCLEOTIDE SEQUENCE</scope>
    <source>
        <strain evidence="2">20211129_DDA</strain>
        <tissue evidence="2">Liver</tissue>
    </source>
</reference>